<keyword evidence="6" id="KW-1185">Reference proteome</keyword>
<accession>A0A8C4IHA5</accession>
<feature type="compositionally biased region" description="Basic and acidic residues" evidence="2">
    <location>
        <begin position="596"/>
        <end position="607"/>
    </location>
</feature>
<keyword evidence="1" id="KW-0175">Coiled coil</keyword>
<dbReference type="Proteomes" id="UP000694389">
    <property type="component" value="Unassembled WGS sequence"/>
</dbReference>
<organism evidence="5 6">
    <name type="scientific">Dicentrarchus labrax</name>
    <name type="common">European seabass</name>
    <name type="synonym">Morone labrax</name>
    <dbReference type="NCBI Taxonomy" id="13489"/>
    <lineage>
        <taxon>Eukaryota</taxon>
        <taxon>Metazoa</taxon>
        <taxon>Chordata</taxon>
        <taxon>Craniata</taxon>
        <taxon>Vertebrata</taxon>
        <taxon>Euteleostomi</taxon>
        <taxon>Actinopterygii</taxon>
        <taxon>Neopterygii</taxon>
        <taxon>Teleostei</taxon>
        <taxon>Neoteleostei</taxon>
        <taxon>Acanthomorphata</taxon>
        <taxon>Eupercaria</taxon>
        <taxon>Moronidae</taxon>
        <taxon>Dicentrarchus</taxon>
    </lineage>
</organism>
<dbReference type="RefSeq" id="XP_051258789.1">
    <property type="nucleotide sequence ID" value="XM_051402829.1"/>
</dbReference>
<feature type="coiled-coil region" evidence="1">
    <location>
        <begin position="1330"/>
        <end position="1429"/>
    </location>
</feature>
<feature type="compositionally biased region" description="Basic and acidic residues" evidence="2">
    <location>
        <begin position="350"/>
        <end position="362"/>
    </location>
</feature>
<feature type="compositionally biased region" description="Basic and acidic residues" evidence="2">
    <location>
        <begin position="766"/>
        <end position="785"/>
    </location>
</feature>
<dbReference type="OMA" id="IMEDWNT"/>
<feature type="compositionally biased region" description="Basic and acidic residues" evidence="2">
    <location>
        <begin position="1547"/>
        <end position="1581"/>
    </location>
</feature>
<feature type="compositionally biased region" description="Basic and acidic residues" evidence="2">
    <location>
        <begin position="330"/>
        <end position="343"/>
    </location>
</feature>
<gene>
    <name evidence="5" type="primary">ccdc141</name>
</gene>
<evidence type="ECO:0000313" key="5">
    <source>
        <dbReference type="Ensembl" id="ENSDLAP00005056897.2"/>
    </source>
</evidence>
<feature type="coiled-coil region" evidence="1">
    <location>
        <begin position="85"/>
        <end position="148"/>
    </location>
</feature>
<feature type="region of interest" description="Disordered" evidence="2">
    <location>
        <begin position="1805"/>
        <end position="1848"/>
    </location>
</feature>
<feature type="region of interest" description="Disordered" evidence="2">
    <location>
        <begin position="1754"/>
        <end position="1785"/>
    </location>
</feature>
<feature type="transmembrane region" description="Helical" evidence="3">
    <location>
        <begin position="2420"/>
        <end position="2438"/>
    </location>
</feature>
<keyword evidence="3" id="KW-0472">Membrane</keyword>
<feature type="compositionally biased region" description="Basic and acidic residues" evidence="2">
    <location>
        <begin position="410"/>
        <end position="422"/>
    </location>
</feature>
<dbReference type="GeneID" id="127365102"/>
<feature type="compositionally biased region" description="Basic and acidic residues" evidence="2">
    <location>
        <begin position="506"/>
        <end position="518"/>
    </location>
</feature>
<dbReference type="OrthoDB" id="9333799at2759"/>
<feature type="region of interest" description="Disordered" evidence="2">
    <location>
        <begin position="1230"/>
        <end position="1249"/>
    </location>
</feature>
<feature type="compositionally biased region" description="Low complexity" evidence="2">
    <location>
        <begin position="2011"/>
        <end position="2033"/>
    </location>
</feature>
<feature type="compositionally biased region" description="Low complexity" evidence="2">
    <location>
        <begin position="1839"/>
        <end position="1848"/>
    </location>
</feature>
<reference evidence="5" key="2">
    <citation type="submission" date="2025-09" db="UniProtKB">
        <authorList>
            <consortium name="Ensembl"/>
        </authorList>
    </citation>
    <scope>IDENTIFICATION</scope>
</reference>
<reference evidence="5" key="1">
    <citation type="submission" date="2025-08" db="UniProtKB">
        <authorList>
            <consortium name="Ensembl"/>
        </authorList>
    </citation>
    <scope>IDENTIFICATION</scope>
</reference>
<keyword evidence="3" id="KW-1133">Transmembrane helix</keyword>
<feature type="compositionally biased region" description="Basic and acidic residues" evidence="2">
    <location>
        <begin position="463"/>
        <end position="475"/>
    </location>
</feature>
<feature type="region of interest" description="Disordered" evidence="2">
    <location>
        <begin position="1001"/>
        <end position="1021"/>
    </location>
</feature>
<feature type="compositionally biased region" description="Polar residues" evidence="2">
    <location>
        <begin position="677"/>
        <end position="686"/>
    </location>
</feature>
<feature type="compositionally biased region" description="Pro residues" evidence="2">
    <location>
        <begin position="2289"/>
        <end position="2300"/>
    </location>
</feature>
<dbReference type="Gene3D" id="2.60.40.10">
    <property type="entry name" value="Immunoglobulins"/>
    <property type="match status" value="1"/>
</dbReference>
<proteinExistence type="predicted"/>
<feature type="compositionally biased region" description="Polar residues" evidence="2">
    <location>
        <begin position="2125"/>
        <end position="2185"/>
    </location>
</feature>
<dbReference type="InterPro" id="IPR013783">
    <property type="entry name" value="Ig-like_fold"/>
</dbReference>
<protein>
    <submittedName>
        <fullName evidence="5">Coiled-coil domain containing 141</fullName>
    </submittedName>
</protein>
<evidence type="ECO:0000256" key="3">
    <source>
        <dbReference type="SAM" id="Phobius"/>
    </source>
</evidence>
<feature type="region of interest" description="Disordered" evidence="2">
    <location>
        <begin position="2098"/>
        <end position="2192"/>
    </location>
</feature>
<feature type="compositionally biased region" description="Basic and acidic residues" evidence="2">
    <location>
        <begin position="1001"/>
        <end position="1012"/>
    </location>
</feature>
<dbReference type="SUPFAM" id="SSF48726">
    <property type="entry name" value="Immunoglobulin"/>
    <property type="match status" value="1"/>
</dbReference>
<dbReference type="PROSITE" id="PS50835">
    <property type="entry name" value="IG_LIKE"/>
    <property type="match status" value="1"/>
</dbReference>
<dbReference type="Pfam" id="PF07679">
    <property type="entry name" value="I-set"/>
    <property type="match status" value="1"/>
</dbReference>
<feature type="region of interest" description="Disordered" evidence="2">
    <location>
        <begin position="2287"/>
        <end position="2317"/>
    </location>
</feature>
<dbReference type="Ensembl" id="ENSDLAT00005060365.2">
    <property type="protein sequence ID" value="ENSDLAP00005056897.2"/>
    <property type="gene ID" value="ENSDLAG00005024149.2"/>
</dbReference>
<feature type="compositionally biased region" description="Polar residues" evidence="2">
    <location>
        <begin position="1928"/>
        <end position="1952"/>
    </location>
</feature>
<dbReference type="InterPro" id="IPR036179">
    <property type="entry name" value="Ig-like_dom_sf"/>
</dbReference>
<feature type="region of interest" description="Disordered" evidence="2">
    <location>
        <begin position="1895"/>
        <end position="2067"/>
    </location>
</feature>
<feature type="compositionally biased region" description="Polar residues" evidence="2">
    <location>
        <begin position="2098"/>
        <end position="2111"/>
    </location>
</feature>
<keyword evidence="3" id="KW-0812">Transmembrane</keyword>
<feature type="compositionally biased region" description="Polar residues" evidence="2">
    <location>
        <begin position="539"/>
        <end position="552"/>
    </location>
</feature>
<feature type="compositionally biased region" description="Basic and acidic residues" evidence="2">
    <location>
        <begin position="687"/>
        <end position="700"/>
    </location>
</feature>
<feature type="region of interest" description="Disordered" evidence="2">
    <location>
        <begin position="1547"/>
        <end position="1670"/>
    </location>
</feature>
<evidence type="ECO:0000313" key="6">
    <source>
        <dbReference type="Proteomes" id="UP000694389"/>
    </source>
</evidence>
<feature type="compositionally biased region" description="Polar residues" evidence="2">
    <location>
        <begin position="1805"/>
        <end position="1815"/>
    </location>
</feature>
<name>A0A8C4IHA5_DICLA</name>
<feature type="region of interest" description="Disordered" evidence="2">
    <location>
        <begin position="1"/>
        <end position="33"/>
    </location>
</feature>
<evidence type="ECO:0000256" key="1">
    <source>
        <dbReference type="SAM" id="Coils"/>
    </source>
</evidence>
<sequence length="2439" mass="272248">MTSGETEETCGGQTKSERGTGGGRGGGREGNMKLSRSFTTLSTIAVQAGQSQIVVSVLESGSVVHLQLVQVHPGLCEIGSNHEENQTLVQEQQQLMEKLKKHEKEVLSVVEKSRQIELRRRRDEGMMMEQKRNKKQEEEEEVYKAMAASLKEGWVLLLRLLERRQEVLMLASDFYRRALEFAVGIDGVEGLRIRPDRLTEGQLTYDSMRRDLLGKSLQVITSSNVFLQKLRQLQKIEALQRRGGVLQDNEEEEVEECSRGSRGMALRLEELVEMLQDRRRRADQAVRLQLQQAENGIMVREKESTHNEDWSLTVDKIPDLQFGSTSAESTDLKLDSRTKEDRNLQPGSRSDVKSGSRPDETRNLQSGFKLKLAESRSDLEPSDVKPGSGSEETKDLQSGSRSDLQPGFRLEFKPRARAEESRNLQSGFKLNLNPESRSDLESDSKSEGTRDLQPGSGSNIKPSDVKPGCRVDKTRNLQSGSTSAETDRKPDFRTKETRDMQPGSRSDVKPASKPEETRNLPSGLKLNLKPESRSDLESDSNSEQTRDLQSGSRLDHIPGSGLYVKPESRSEPSRDLVTGSRLEETRNLQSRFKFNLKPESRSEETRDLLPGSRSDVKPGSRPEQTRDTEPGSRSDLESSDVNHRSRSKQTRDLQPTSGSDLKPSDVNPGSRIDKTRILQSGCTSAETDMKPGSRTKEIRDLQPGFRLEFKAGSRLEETRNLQSGFKLNLTPDSRSDPELLDVKPGSRSDLQPGSRSDEQPGSGLDVKPESRSEPTDAAPESRSKETTNLQPRPRSETRKPQLESTLDVQSMLGNETETDHAHQALLTNQRQQLLSSCQHLVDKVWSWVQWGSSVLSNSSAGRQLSEAEDSLNTHLQLQTQAESAAHEAESMKQILDQIRGLHPEPSRQLSPLKALTEQLKRGSSGRTGPTPPAPPAADPAGSLSPELADRVDLVLKELQSLNRKIDSNLQLLRPYVTFLRSAQQVEEEMEELREIYKSRLEEEEEKQKEREAGNNIRTTTSSKKQDDACWQEILQRFHTAQELGNNYVLTVPMVSGAGLNLQSVVSVVQQTMERLSTTKQEVNELQSQQQIQIQQQQDYCRKSRERLLKTLQDLNCVSELLDSCTLMDLGSDLQTSRLLEHFSQARPHFSQLDTEVEHLEKSWETLRGVQDRLEVEELKGRPVTEEDLAELLKLQKRVKNKIHQSESILDLSSSFHRTSKQLEALLQSDLASPSTGSTGSAGLCGSSEAELSRHREEQQQIQSLFKTASTLKTDICTAVSHSGWTCFRVEQLEARLVSLDSLCVSWLNEAARREEKLRREQLACRLNGDINQLRDSFKELKKRFSNLKFNYLKRNDRTRNTKAVRNQLQQVELYEEKLQALRKRLQGVTGRLGLEVKDGGVAREAEDAVNELQRQMGDFERSVSDHQKTLEMTRRLQQAMEEYQFWCEEASATITRVGKFSSECRSTEAVSVLYRQFEKFVWPTVPQQEERISQIAELAVRLHGVEEGQRYIEKTVSKHSEMVESIRELSDGLMKLEAKLKLENLKKQQNDGEKEVKEEEETERGRENETEEKDKDNEKKLKENRKLKKKEQTDNRSSQEAADMYELKETGHTPELTAEHDGKEVPVKRQTAANRKRPLQKSRSQDADRQTAVTESSHRQLYSSTHTVSLSCSPVEANRRVCAIHSQIQAAAAEPQATPPPSSVIGPLFSDIQKEFQRKEMRDTCGLNMTPPQDASAGGLSEAELLEQEVLTEDSLSNDEYDCASPDDISLPPLAETPESNMMQSDVEESFCFSSHSVHINQYSHQCRAQSDHSGTGTGAVRQQRESRQTESCPTPPTSLHSSTRFRSDSSSFVQSPLTVPAPSLLTTTLCGILKTAETSTTNIPQSADLSLGGSELSFPTGSNPTCKNITPDSSSNKDINVPEKRSLSSQYNQPQKTGNQSKITQKVSSKGNPFFPQSSYSPQPSGPEQDLPKNKTPLQDTMFPDSESDLHQDINCSQTRKETPRVSKPQTTSLTNTSTSTITQQTIYLQSSPSNSNCTLTQASSSSSPQESRLSQSETLPKLDPVPQAQSSCLIDSVLHKERTQDTGFLKPCATCPQTSTTTSQDNNLPQAYPDSRSGLDQDVPSSQTCQETPSRPQSSNLTTASTPKNIYCQSSPPNSHCNVPQASSNLRSQQGIPFSQSNGGLPEVNAPILPDSFSNISLSSSTISNRLSNKQSHQTVYSHHESLTSTCTQKCVHDPESQALAQQANLHVTPLSSPLHLLTPDQDPNICQPVAIREEIRLTPQIQGPPLPAPPPLPQAQAESLPQGKASKPGPPCFTRPLSRATVMEGSPVTLEVEVTGHPEPTLTWFKDGEVSATGPGRGLSCEDREHFLYASDSDGGFHEARTANHQDERRAEDNGGGDKWLVAQVFDIISADWQTWFGTLCVLLWLLYLIVL</sequence>
<evidence type="ECO:0000259" key="4">
    <source>
        <dbReference type="PROSITE" id="PS50835"/>
    </source>
</evidence>
<dbReference type="GeneTree" id="ENSGT00940000164697"/>
<feature type="compositionally biased region" description="Basic and acidic residues" evidence="2">
    <location>
        <begin position="1605"/>
        <end position="1627"/>
    </location>
</feature>
<feature type="compositionally biased region" description="Low complexity" evidence="2">
    <location>
        <begin position="1231"/>
        <end position="1241"/>
    </location>
</feature>
<feature type="region of interest" description="Disordered" evidence="2">
    <location>
        <begin position="918"/>
        <end position="944"/>
    </location>
</feature>
<dbReference type="InterPro" id="IPR013098">
    <property type="entry name" value="Ig_I-set"/>
</dbReference>
<feature type="compositionally biased region" description="Basic and acidic residues" evidence="2">
    <location>
        <begin position="436"/>
        <end position="450"/>
    </location>
</feature>
<feature type="domain" description="Ig-like" evidence="4">
    <location>
        <begin position="2317"/>
        <end position="2355"/>
    </location>
</feature>
<dbReference type="InterPro" id="IPR007110">
    <property type="entry name" value="Ig-like_dom"/>
</dbReference>
<feature type="region of interest" description="Disordered" evidence="2">
    <location>
        <begin position="726"/>
        <end position="805"/>
    </location>
</feature>
<feature type="compositionally biased region" description="Polar residues" evidence="2">
    <location>
        <begin position="1651"/>
        <end position="1670"/>
    </location>
</feature>
<feature type="compositionally biased region" description="Basic and acidic residues" evidence="2">
    <location>
        <begin position="614"/>
        <end position="643"/>
    </location>
</feature>
<feature type="compositionally biased region" description="Basic and acidic residues" evidence="2">
    <location>
        <begin position="733"/>
        <end position="746"/>
    </location>
</feature>
<feature type="compositionally biased region" description="Basic and acidic residues" evidence="2">
    <location>
        <begin position="485"/>
        <end position="499"/>
    </location>
</feature>
<dbReference type="CTD" id="285025"/>
<feature type="compositionally biased region" description="Low complexity" evidence="2">
    <location>
        <begin position="2043"/>
        <end position="2058"/>
    </location>
</feature>
<feature type="compositionally biased region" description="Basic and acidic residues" evidence="2">
    <location>
        <begin position="371"/>
        <end position="383"/>
    </location>
</feature>
<feature type="compositionally biased region" description="Low complexity" evidence="2">
    <location>
        <begin position="1954"/>
        <end position="1964"/>
    </location>
</feature>
<feature type="region of interest" description="Disordered" evidence="2">
    <location>
        <begin position="325"/>
        <end position="704"/>
    </location>
</feature>
<dbReference type="Gene3D" id="1.20.58.60">
    <property type="match status" value="1"/>
</dbReference>
<evidence type="ECO:0000256" key="2">
    <source>
        <dbReference type="SAM" id="MobiDB-lite"/>
    </source>
</evidence>
<feature type="compositionally biased region" description="Polar residues" evidence="2">
    <location>
        <begin position="1898"/>
        <end position="1919"/>
    </location>
</feature>